<proteinExistence type="predicted"/>
<protein>
    <recommendedName>
        <fullName evidence="4">Histidine kinase/HSP90-like ATPase domain-containing protein</fullName>
    </recommendedName>
</protein>
<dbReference type="STRING" id="35608.A0A2U1L713"/>
<dbReference type="PRINTS" id="PR00775">
    <property type="entry name" value="HEATSHOCK90"/>
</dbReference>
<organism evidence="2 3">
    <name type="scientific">Artemisia annua</name>
    <name type="common">Sweet wormwood</name>
    <dbReference type="NCBI Taxonomy" id="35608"/>
    <lineage>
        <taxon>Eukaryota</taxon>
        <taxon>Viridiplantae</taxon>
        <taxon>Streptophyta</taxon>
        <taxon>Embryophyta</taxon>
        <taxon>Tracheophyta</taxon>
        <taxon>Spermatophyta</taxon>
        <taxon>Magnoliopsida</taxon>
        <taxon>eudicotyledons</taxon>
        <taxon>Gunneridae</taxon>
        <taxon>Pentapetalae</taxon>
        <taxon>asterids</taxon>
        <taxon>campanulids</taxon>
        <taxon>Asterales</taxon>
        <taxon>Asteraceae</taxon>
        <taxon>Asteroideae</taxon>
        <taxon>Anthemideae</taxon>
        <taxon>Artemisiinae</taxon>
        <taxon>Artemisia</taxon>
    </lineage>
</organism>
<dbReference type="PANTHER" id="PTHR33735:SF14">
    <property type="entry name" value="PHAGE CAPSID SCAFFOLDING PROTEIN (GPO) SERINE PEPTIDASE"/>
    <property type="match status" value="1"/>
</dbReference>
<dbReference type="InterPro" id="IPR036890">
    <property type="entry name" value="HATPase_C_sf"/>
</dbReference>
<evidence type="ECO:0008006" key="4">
    <source>
        <dbReference type="Google" id="ProtNLM"/>
    </source>
</evidence>
<dbReference type="InterPro" id="IPR020575">
    <property type="entry name" value="Hsp90_N"/>
</dbReference>
<comment type="caution">
    <text evidence="2">The sequence shown here is derived from an EMBL/GenBank/DDBJ whole genome shotgun (WGS) entry which is preliminary data.</text>
</comment>
<gene>
    <name evidence="2" type="ORF">CTI12_AA522530</name>
</gene>
<keyword evidence="3" id="KW-1185">Reference proteome</keyword>
<dbReference type="Proteomes" id="UP000245207">
    <property type="component" value="Unassembled WGS sequence"/>
</dbReference>
<evidence type="ECO:0000313" key="2">
    <source>
        <dbReference type="EMBL" id="PWA44799.1"/>
    </source>
</evidence>
<sequence length="302" mass="33511">MARLDVPTCGYLIRNASMNTSRCPPRVSTTQLTTSKEMATRCFQPWKLQVGITCSSQACRKFSVSSSIQPGTPPPPSGNPPMGKWILGIIITVILPLFTNRWTKLLKFKDKIEAAVEETEQVLEQVEDIAEAVENVVEDVKEQLPEGGKFRNAAEFVEDVAKEIAKDAHLAEKIFDKGTESTTRKISRAIRRSLSYKLKYLALELISNAFDALDNIRFISLTDKEVLGEGDDNKLEIQIKLDKENNILSIHDRGVGMTKVDLIKNLGTIGKSGTSGIVPDQLKGHVNRKSMSPRAVQVFSRP</sequence>
<keyword evidence="1" id="KW-0175">Coiled coil</keyword>
<evidence type="ECO:0000313" key="3">
    <source>
        <dbReference type="Proteomes" id="UP000245207"/>
    </source>
</evidence>
<dbReference type="Gene3D" id="3.30.565.10">
    <property type="entry name" value="Histidine kinase-like ATPase, C-terminal domain"/>
    <property type="match status" value="1"/>
</dbReference>
<dbReference type="AlphaFoldDB" id="A0A2U1L713"/>
<accession>A0A2U1L713</accession>
<dbReference type="SUPFAM" id="SSF55874">
    <property type="entry name" value="ATPase domain of HSP90 chaperone/DNA topoisomerase II/histidine kinase"/>
    <property type="match status" value="1"/>
</dbReference>
<dbReference type="EMBL" id="PKPP01011093">
    <property type="protein sequence ID" value="PWA44799.1"/>
    <property type="molecule type" value="Genomic_DNA"/>
</dbReference>
<feature type="coiled-coil region" evidence="1">
    <location>
        <begin position="109"/>
        <end position="143"/>
    </location>
</feature>
<evidence type="ECO:0000256" key="1">
    <source>
        <dbReference type="SAM" id="Coils"/>
    </source>
</evidence>
<dbReference type="OrthoDB" id="1927611at2759"/>
<reference evidence="2 3" key="1">
    <citation type="journal article" date="2018" name="Mol. Plant">
        <title>The genome of Artemisia annua provides insight into the evolution of Asteraceae family and artemisinin biosynthesis.</title>
        <authorList>
            <person name="Shen Q."/>
            <person name="Zhang L."/>
            <person name="Liao Z."/>
            <person name="Wang S."/>
            <person name="Yan T."/>
            <person name="Shi P."/>
            <person name="Liu M."/>
            <person name="Fu X."/>
            <person name="Pan Q."/>
            <person name="Wang Y."/>
            <person name="Lv Z."/>
            <person name="Lu X."/>
            <person name="Zhang F."/>
            <person name="Jiang W."/>
            <person name="Ma Y."/>
            <person name="Chen M."/>
            <person name="Hao X."/>
            <person name="Li L."/>
            <person name="Tang Y."/>
            <person name="Lv G."/>
            <person name="Zhou Y."/>
            <person name="Sun X."/>
            <person name="Brodelius P.E."/>
            <person name="Rose J.K.C."/>
            <person name="Tang K."/>
        </authorList>
    </citation>
    <scope>NUCLEOTIDE SEQUENCE [LARGE SCALE GENOMIC DNA]</scope>
    <source>
        <strain evidence="3">cv. Huhao1</strain>
        <tissue evidence="2">Leaf</tissue>
    </source>
</reference>
<dbReference type="PANTHER" id="PTHR33735">
    <property type="entry name" value="EXPRESSED PROTEIN"/>
    <property type="match status" value="1"/>
</dbReference>
<name>A0A2U1L713_ARTAN</name>